<dbReference type="SUPFAM" id="SSF53850">
    <property type="entry name" value="Periplasmic binding protein-like II"/>
    <property type="match status" value="1"/>
</dbReference>
<dbReference type="InterPro" id="IPR036388">
    <property type="entry name" value="WH-like_DNA-bd_sf"/>
</dbReference>
<dbReference type="EMBL" id="JBBHKQ010000002">
    <property type="protein sequence ID" value="MEJ5902485.1"/>
    <property type="molecule type" value="Genomic_DNA"/>
</dbReference>
<evidence type="ECO:0000256" key="2">
    <source>
        <dbReference type="ARBA" id="ARBA00023015"/>
    </source>
</evidence>
<evidence type="ECO:0000256" key="3">
    <source>
        <dbReference type="ARBA" id="ARBA00023125"/>
    </source>
</evidence>
<dbReference type="InterPro" id="IPR036390">
    <property type="entry name" value="WH_DNA-bd_sf"/>
</dbReference>
<dbReference type="AlphaFoldDB" id="A0ABD5K0H0"/>
<dbReference type="FunFam" id="1.10.10.10:FF:000001">
    <property type="entry name" value="LysR family transcriptional regulator"/>
    <property type="match status" value="1"/>
</dbReference>
<dbReference type="InterPro" id="IPR000847">
    <property type="entry name" value="LysR_HTH_N"/>
</dbReference>
<dbReference type="PANTHER" id="PTHR30579:SF7">
    <property type="entry name" value="HTH-TYPE TRANSCRIPTIONAL REGULATOR LRHA-RELATED"/>
    <property type="match status" value="1"/>
</dbReference>
<dbReference type="SUPFAM" id="SSF46785">
    <property type="entry name" value="Winged helix' DNA-binding domain"/>
    <property type="match status" value="1"/>
</dbReference>
<dbReference type="PRINTS" id="PR00039">
    <property type="entry name" value="HTHLYSR"/>
</dbReference>
<keyword evidence="4" id="KW-0804">Transcription</keyword>
<dbReference type="Pfam" id="PF03466">
    <property type="entry name" value="LysR_substrate"/>
    <property type="match status" value="1"/>
</dbReference>
<dbReference type="GO" id="GO:0003677">
    <property type="term" value="F:DNA binding"/>
    <property type="evidence" value="ECO:0007669"/>
    <property type="project" value="UniProtKB-KW"/>
</dbReference>
<accession>A0ABD5K0H0</accession>
<dbReference type="PROSITE" id="PS50931">
    <property type="entry name" value="HTH_LYSR"/>
    <property type="match status" value="1"/>
</dbReference>
<keyword evidence="3" id="KW-0238">DNA-binding</keyword>
<evidence type="ECO:0000259" key="5">
    <source>
        <dbReference type="PROSITE" id="PS50931"/>
    </source>
</evidence>
<dbReference type="RefSeq" id="WP_339441816.1">
    <property type="nucleotide sequence ID" value="NZ_JBBHKQ010000002.1"/>
</dbReference>
<dbReference type="Proteomes" id="UP001362311">
    <property type="component" value="Unassembled WGS sequence"/>
</dbReference>
<organism evidence="6 7">
    <name type="scientific">Ochrobactrum teleogrylli</name>
    <dbReference type="NCBI Taxonomy" id="2479765"/>
    <lineage>
        <taxon>Bacteria</taxon>
        <taxon>Pseudomonadati</taxon>
        <taxon>Pseudomonadota</taxon>
        <taxon>Alphaproteobacteria</taxon>
        <taxon>Hyphomicrobiales</taxon>
        <taxon>Brucellaceae</taxon>
        <taxon>Brucella/Ochrobactrum group</taxon>
        <taxon>Ochrobactrum</taxon>
    </lineage>
</organism>
<comment type="caution">
    <text evidence="6">The sequence shown here is derived from an EMBL/GenBank/DDBJ whole genome shotgun (WGS) entry which is preliminary data.</text>
</comment>
<protein>
    <submittedName>
        <fullName evidence="6">LysR substrate-binding domain-containing protein</fullName>
    </submittedName>
</protein>
<proteinExistence type="inferred from homology"/>
<dbReference type="InterPro" id="IPR005119">
    <property type="entry name" value="LysR_subst-bd"/>
</dbReference>
<dbReference type="InterPro" id="IPR050176">
    <property type="entry name" value="LTTR"/>
</dbReference>
<comment type="similarity">
    <text evidence="1">Belongs to the LysR transcriptional regulatory family.</text>
</comment>
<keyword evidence="2" id="KW-0805">Transcription regulation</keyword>
<name>A0ABD5K0H0_9HYPH</name>
<evidence type="ECO:0000256" key="1">
    <source>
        <dbReference type="ARBA" id="ARBA00009437"/>
    </source>
</evidence>
<sequence>MRVPDLEIDLLRSFSAVALTGSFTTAAELVGRSQSAISQRISRLEATLGQKLFERTAKAVVLTRNGERLLASARRLLDLNDAVVRDLMRPTTSGNLRLGICEDFIPSQLPQLLSRFSHVYPDVHLELMTGLSGELHAAYRDGQLDAVIAKKDGGAKKGRVIWREPLVWTASSDYEVDFSQPARLVMLRAPCAYRDIMITALDSVRQEWMSVCTASSLMGVQAAVAGGLGITVLGATFVRGSMTILQAPDHWPALPMTEIAVVSEDDSPTSPIGTLVTFLTGYLAASENPYLQGIGNISGRV</sequence>
<reference evidence="6 7" key="1">
    <citation type="submission" date="2024-03" db="EMBL/GenBank/DDBJ databases">
        <title>Reference genomes for the five species model microbial community.</title>
        <authorList>
            <person name="Padfield D."/>
        </authorList>
    </citation>
    <scope>NUCLEOTIDE SEQUENCE [LARGE SCALE GENOMIC DNA]</scope>
    <source>
        <strain evidence="6 7">AB1</strain>
    </source>
</reference>
<evidence type="ECO:0000313" key="6">
    <source>
        <dbReference type="EMBL" id="MEJ5902485.1"/>
    </source>
</evidence>
<dbReference type="Gene3D" id="3.40.190.10">
    <property type="entry name" value="Periplasmic binding protein-like II"/>
    <property type="match status" value="2"/>
</dbReference>
<evidence type="ECO:0000313" key="7">
    <source>
        <dbReference type="Proteomes" id="UP001362311"/>
    </source>
</evidence>
<feature type="domain" description="HTH lysR-type" evidence="5">
    <location>
        <begin position="6"/>
        <end position="63"/>
    </location>
</feature>
<evidence type="ECO:0000256" key="4">
    <source>
        <dbReference type="ARBA" id="ARBA00023163"/>
    </source>
</evidence>
<gene>
    <name evidence="6" type="ORF">WIX40_20565</name>
</gene>
<dbReference type="PANTHER" id="PTHR30579">
    <property type="entry name" value="TRANSCRIPTIONAL REGULATOR"/>
    <property type="match status" value="1"/>
</dbReference>
<dbReference type="Gene3D" id="1.10.10.10">
    <property type="entry name" value="Winged helix-like DNA-binding domain superfamily/Winged helix DNA-binding domain"/>
    <property type="match status" value="1"/>
</dbReference>
<dbReference type="Pfam" id="PF00126">
    <property type="entry name" value="HTH_1"/>
    <property type="match status" value="1"/>
</dbReference>